<keyword evidence="3" id="KW-1185">Reference proteome</keyword>
<comment type="caution">
    <text evidence="2">The sequence shown here is derived from an EMBL/GenBank/DDBJ whole genome shotgun (WGS) entry which is preliminary data.</text>
</comment>
<feature type="region of interest" description="Disordered" evidence="1">
    <location>
        <begin position="153"/>
        <end position="230"/>
    </location>
</feature>
<sequence>MEASRLSHFLEFSLLIFHYESLPIGASRCSSSLIQSCTLLHASSVSKIQKTRIPDLGFSRFQVSPLQVYKTHAASVKINSIENCTPDTLSPYLDDIISKLLMLLQEPEVEICATMLDSLNDYMEPKCSRLKEDLAQRRRERLRLIVERGTIGQDRRARPARKRLRPDQAPISKSSRLRALYDTDRATGSHAATATEMSREVDAESMEEKPANTQEHTRVEGKGRSRRRRKRAVGVDAVAVAIEKLADSVEKAAGTKSSTNVDDIYVTLTKMTDLYQHDFLKATDILCHDSVNVIYS</sequence>
<dbReference type="Proteomes" id="UP001412067">
    <property type="component" value="Unassembled WGS sequence"/>
</dbReference>
<protein>
    <submittedName>
        <fullName evidence="2">Uncharacterized protein</fullName>
    </submittedName>
</protein>
<proteinExistence type="predicted"/>
<organism evidence="2 3">
    <name type="scientific">Platanthera guangdongensis</name>
    <dbReference type="NCBI Taxonomy" id="2320717"/>
    <lineage>
        <taxon>Eukaryota</taxon>
        <taxon>Viridiplantae</taxon>
        <taxon>Streptophyta</taxon>
        <taxon>Embryophyta</taxon>
        <taxon>Tracheophyta</taxon>
        <taxon>Spermatophyta</taxon>
        <taxon>Magnoliopsida</taxon>
        <taxon>Liliopsida</taxon>
        <taxon>Asparagales</taxon>
        <taxon>Orchidaceae</taxon>
        <taxon>Orchidoideae</taxon>
        <taxon>Orchideae</taxon>
        <taxon>Orchidinae</taxon>
        <taxon>Platanthera</taxon>
    </lineage>
</organism>
<evidence type="ECO:0000256" key="1">
    <source>
        <dbReference type="SAM" id="MobiDB-lite"/>
    </source>
</evidence>
<dbReference type="InterPro" id="IPR011989">
    <property type="entry name" value="ARM-like"/>
</dbReference>
<evidence type="ECO:0000313" key="2">
    <source>
        <dbReference type="EMBL" id="KAK8947508.1"/>
    </source>
</evidence>
<gene>
    <name evidence="2" type="ORF">KSP40_PGU013482</name>
</gene>
<feature type="compositionally biased region" description="Basic and acidic residues" evidence="1">
    <location>
        <begin position="197"/>
        <end position="223"/>
    </location>
</feature>
<name>A0ABR2LQZ1_9ASPA</name>
<reference evidence="2 3" key="1">
    <citation type="journal article" date="2022" name="Nat. Plants">
        <title>Genomes of leafy and leafless Platanthera orchids illuminate the evolution of mycoheterotrophy.</title>
        <authorList>
            <person name="Li M.H."/>
            <person name="Liu K.W."/>
            <person name="Li Z."/>
            <person name="Lu H.C."/>
            <person name="Ye Q.L."/>
            <person name="Zhang D."/>
            <person name="Wang J.Y."/>
            <person name="Li Y.F."/>
            <person name="Zhong Z.M."/>
            <person name="Liu X."/>
            <person name="Yu X."/>
            <person name="Liu D.K."/>
            <person name="Tu X.D."/>
            <person name="Liu B."/>
            <person name="Hao Y."/>
            <person name="Liao X.Y."/>
            <person name="Jiang Y.T."/>
            <person name="Sun W.H."/>
            <person name="Chen J."/>
            <person name="Chen Y.Q."/>
            <person name="Ai Y."/>
            <person name="Zhai J.W."/>
            <person name="Wu S.S."/>
            <person name="Zhou Z."/>
            <person name="Hsiao Y.Y."/>
            <person name="Wu W.L."/>
            <person name="Chen Y.Y."/>
            <person name="Lin Y.F."/>
            <person name="Hsu J.L."/>
            <person name="Li C.Y."/>
            <person name="Wang Z.W."/>
            <person name="Zhao X."/>
            <person name="Zhong W.Y."/>
            <person name="Ma X.K."/>
            <person name="Ma L."/>
            <person name="Huang J."/>
            <person name="Chen G.Z."/>
            <person name="Huang M.Z."/>
            <person name="Huang L."/>
            <person name="Peng D.H."/>
            <person name="Luo Y.B."/>
            <person name="Zou S.Q."/>
            <person name="Chen S.P."/>
            <person name="Lan S."/>
            <person name="Tsai W.C."/>
            <person name="Van de Peer Y."/>
            <person name="Liu Z.J."/>
        </authorList>
    </citation>
    <scope>NUCLEOTIDE SEQUENCE [LARGE SCALE GENOMIC DNA]</scope>
    <source>
        <strain evidence="2">Lor288</strain>
    </source>
</reference>
<evidence type="ECO:0000313" key="3">
    <source>
        <dbReference type="Proteomes" id="UP001412067"/>
    </source>
</evidence>
<dbReference type="Gene3D" id="1.25.10.10">
    <property type="entry name" value="Leucine-rich Repeat Variant"/>
    <property type="match status" value="1"/>
</dbReference>
<dbReference type="EMBL" id="JBBWWR010000016">
    <property type="protein sequence ID" value="KAK8947508.1"/>
    <property type="molecule type" value="Genomic_DNA"/>
</dbReference>
<accession>A0ABR2LQZ1</accession>